<accession>A0ABQ2AX02</accession>
<evidence type="ECO:0000313" key="2">
    <source>
        <dbReference type="Proteomes" id="UP000643279"/>
    </source>
</evidence>
<sequence>MKTDDMETLPQTAVQWFTDLALDAQRDLNTLPESAQPIWFRTETHLVAPGSTSE</sequence>
<reference evidence="2" key="1">
    <citation type="journal article" date="2019" name="Int. J. Syst. Evol. Microbiol.">
        <title>The Global Catalogue of Microorganisms (GCM) 10K type strain sequencing project: providing services to taxonomists for standard genome sequencing and annotation.</title>
        <authorList>
            <consortium name="The Broad Institute Genomics Platform"/>
            <consortium name="The Broad Institute Genome Sequencing Center for Infectious Disease"/>
            <person name="Wu L."/>
            <person name="Ma J."/>
        </authorList>
    </citation>
    <scope>NUCLEOTIDE SEQUENCE [LARGE SCALE GENOMIC DNA]</scope>
    <source>
        <strain evidence="2">CGMCC 1.12778</strain>
    </source>
</reference>
<evidence type="ECO:0000313" key="1">
    <source>
        <dbReference type="EMBL" id="GGI00608.1"/>
    </source>
</evidence>
<dbReference type="EMBL" id="BMFW01000027">
    <property type="protein sequence ID" value="GGI00608.1"/>
    <property type="molecule type" value="Genomic_DNA"/>
</dbReference>
<proteinExistence type="predicted"/>
<organism evidence="1 2">
    <name type="scientific">Arthrobacter liuii</name>
    <dbReference type="NCBI Taxonomy" id="1476996"/>
    <lineage>
        <taxon>Bacteria</taxon>
        <taxon>Bacillati</taxon>
        <taxon>Actinomycetota</taxon>
        <taxon>Actinomycetes</taxon>
        <taxon>Micrococcales</taxon>
        <taxon>Micrococcaceae</taxon>
        <taxon>Arthrobacter</taxon>
    </lineage>
</organism>
<protein>
    <submittedName>
        <fullName evidence="1">Uncharacterized protein</fullName>
    </submittedName>
</protein>
<keyword evidence="2" id="KW-1185">Reference proteome</keyword>
<gene>
    <name evidence="1" type="ORF">GCM10007170_38150</name>
</gene>
<dbReference type="Proteomes" id="UP000643279">
    <property type="component" value="Unassembled WGS sequence"/>
</dbReference>
<comment type="caution">
    <text evidence="1">The sequence shown here is derived from an EMBL/GenBank/DDBJ whole genome shotgun (WGS) entry which is preliminary data.</text>
</comment>
<name>A0ABQ2AX02_9MICC</name>